<accession>K2IKI5</accession>
<organism evidence="1 2">
    <name type="scientific">Gallaecimonas xiamenensis 3-C-1</name>
    <dbReference type="NCBI Taxonomy" id="745411"/>
    <lineage>
        <taxon>Bacteria</taxon>
        <taxon>Pseudomonadati</taxon>
        <taxon>Pseudomonadota</taxon>
        <taxon>Gammaproteobacteria</taxon>
        <taxon>Enterobacterales</taxon>
        <taxon>Gallaecimonadaceae</taxon>
        <taxon>Gallaecimonas</taxon>
    </lineage>
</organism>
<evidence type="ECO:0000313" key="1">
    <source>
        <dbReference type="EMBL" id="EKE70636.1"/>
    </source>
</evidence>
<keyword evidence="2" id="KW-1185">Reference proteome</keyword>
<evidence type="ECO:0000313" key="2">
    <source>
        <dbReference type="Proteomes" id="UP000006755"/>
    </source>
</evidence>
<dbReference type="AlphaFoldDB" id="K2IKI5"/>
<sequence length="60" mass="6689">MKLSAPELRMLRLCLQRAMREDEAALHTLKPGSDAHAELGNDLMLMEVLLSKMNAGLEKP</sequence>
<dbReference type="Proteomes" id="UP000006755">
    <property type="component" value="Unassembled WGS sequence"/>
</dbReference>
<proteinExistence type="predicted"/>
<gene>
    <name evidence="1" type="ORF">B3C1_13898</name>
</gene>
<dbReference type="EMBL" id="AMRI01000020">
    <property type="protein sequence ID" value="EKE70636.1"/>
    <property type="molecule type" value="Genomic_DNA"/>
</dbReference>
<protein>
    <submittedName>
        <fullName evidence="1">Uncharacterized protein</fullName>
    </submittedName>
</protein>
<reference evidence="1 2" key="1">
    <citation type="journal article" date="2012" name="J. Bacteriol.">
        <title>Genome Sequence of Gallaecimonas xiamenensis Type Strain 3-C-1.</title>
        <authorList>
            <person name="Lai Q."/>
            <person name="Wang L."/>
            <person name="Wang W."/>
            <person name="Shao Z."/>
        </authorList>
    </citation>
    <scope>NUCLEOTIDE SEQUENCE [LARGE SCALE GENOMIC DNA]</scope>
    <source>
        <strain evidence="1 2">3-C-1</strain>
    </source>
</reference>
<comment type="caution">
    <text evidence="1">The sequence shown here is derived from an EMBL/GenBank/DDBJ whole genome shotgun (WGS) entry which is preliminary data.</text>
</comment>
<name>K2IKI5_9GAMM</name>
<dbReference type="STRING" id="745411.B3C1_13898"/>